<dbReference type="EMBL" id="VCKW01000111">
    <property type="protein sequence ID" value="TMQ96169.1"/>
    <property type="molecule type" value="Genomic_DNA"/>
</dbReference>
<name>A0A5C4JAK7_9ACTN</name>
<proteinExistence type="predicted"/>
<feature type="region of interest" description="Disordered" evidence="1">
    <location>
        <begin position="1"/>
        <end position="29"/>
    </location>
</feature>
<protein>
    <submittedName>
        <fullName evidence="2">Uncharacterized protein</fullName>
    </submittedName>
</protein>
<dbReference type="OrthoDB" id="4381536at2"/>
<evidence type="ECO:0000256" key="1">
    <source>
        <dbReference type="SAM" id="MobiDB-lite"/>
    </source>
</evidence>
<dbReference type="RefSeq" id="WP_138646959.1">
    <property type="nucleotide sequence ID" value="NZ_VCKW01000111.1"/>
</dbReference>
<evidence type="ECO:0000313" key="3">
    <source>
        <dbReference type="Proteomes" id="UP000309174"/>
    </source>
</evidence>
<dbReference type="AlphaFoldDB" id="A0A5C4JAK7"/>
<organism evidence="2 3">
    <name type="scientific">Actinomadura soli</name>
    <dbReference type="NCBI Taxonomy" id="2508997"/>
    <lineage>
        <taxon>Bacteria</taxon>
        <taxon>Bacillati</taxon>
        <taxon>Actinomycetota</taxon>
        <taxon>Actinomycetes</taxon>
        <taxon>Streptosporangiales</taxon>
        <taxon>Thermomonosporaceae</taxon>
        <taxon>Actinomadura</taxon>
    </lineage>
</organism>
<accession>A0A5C4JAK7</accession>
<evidence type="ECO:0000313" key="2">
    <source>
        <dbReference type="EMBL" id="TMQ96169.1"/>
    </source>
</evidence>
<sequence length="128" mass="13026">MKDTYVSPAGEYGRSPEPAPPLGPGGARRRTRRWALASFTVLATATALVGTASSASAAPTGCSVVNGGNFAESRCTGGTGEHRALMRQQHFNPAVGVIACEGPWVAPGAVSRAPCAGYPVISVGVETR</sequence>
<gene>
    <name evidence="2" type="ORF">ETD83_21615</name>
</gene>
<keyword evidence="3" id="KW-1185">Reference proteome</keyword>
<comment type="caution">
    <text evidence="2">The sequence shown here is derived from an EMBL/GenBank/DDBJ whole genome shotgun (WGS) entry which is preliminary data.</text>
</comment>
<dbReference type="Proteomes" id="UP000309174">
    <property type="component" value="Unassembled WGS sequence"/>
</dbReference>
<reference evidence="2 3" key="1">
    <citation type="submission" date="2019-05" db="EMBL/GenBank/DDBJ databases">
        <title>Draft genome sequence of Actinomadura sp. 14C53.</title>
        <authorList>
            <person name="Saricaoglu S."/>
            <person name="Isik K."/>
        </authorList>
    </citation>
    <scope>NUCLEOTIDE SEQUENCE [LARGE SCALE GENOMIC DNA]</scope>
    <source>
        <strain evidence="2 3">14C53</strain>
    </source>
</reference>